<evidence type="ECO:0000256" key="5">
    <source>
        <dbReference type="RuleBase" id="RU004336"/>
    </source>
</evidence>
<dbReference type="InterPro" id="IPR017853">
    <property type="entry name" value="GH"/>
</dbReference>
<evidence type="ECO:0000313" key="7">
    <source>
        <dbReference type="EnsemblPlants" id="OPUNC01G42510.2"/>
    </source>
</evidence>
<dbReference type="Gene3D" id="3.20.20.80">
    <property type="entry name" value="Glycosidases"/>
    <property type="match status" value="1"/>
</dbReference>
<evidence type="ECO:0000256" key="2">
    <source>
        <dbReference type="ARBA" id="ARBA00022801"/>
    </source>
</evidence>
<accession>A0A0E0JTH1</accession>
<comment type="similarity">
    <text evidence="1 4">Belongs to the glycosyl hydrolase 17 family.</text>
</comment>
<evidence type="ECO:0000256" key="3">
    <source>
        <dbReference type="ARBA" id="ARBA00023295"/>
    </source>
</evidence>
<dbReference type="InterPro" id="IPR044965">
    <property type="entry name" value="Glyco_hydro_17_plant"/>
</dbReference>
<keyword evidence="6" id="KW-0732">Signal</keyword>
<proteinExistence type="inferred from homology"/>
<reference evidence="7" key="1">
    <citation type="submission" date="2015-04" db="UniProtKB">
        <authorList>
            <consortium name="EnsemblPlants"/>
        </authorList>
    </citation>
    <scope>IDENTIFICATION</scope>
</reference>
<keyword evidence="3 5" id="KW-0326">Glycosidase</keyword>
<reference evidence="7" key="2">
    <citation type="submission" date="2018-05" db="EMBL/GenBank/DDBJ databases">
        <title>OpunRS2 (Oryza punctata Reference Sequence Version 2).</title>
        <authorList>
            <person name="Zhang J."/>
            <person name="Kudrna D."/>
            <person name="Lee S."/>
            <person name="Talag J."/>
            <person name="Welchert J."/>
            <person name="Wing R.A."/>
        </authorList>
    </citation>
    <scope>NUCLEOTIDE SEQUENCE [LARGE SCALE GENOMIC DNA]</scope>
</reference>
<evidence type="ECO:0000256" key="1">
    <source>
        <dbReference type="ARBA" id="ARBA00008773"/>
    </source>
</evidence>
<feature type="signal peptide" evidence="6">
    <location>
        <begin position="1"/>
        <end position="25"/>
    </location>
</feature>
<dbReference type="PROSITE" id="PS00587">
    <property type="entry name" value="GLYCOSYL_HYDROL_F17"/>
    <property type="match status" value="1"/>
</dbReference>
<keyword evidence="8" id="KW-1185">Reference proteome</keyword>
<dbReference type="PANTHER" id="PTHR32227">
    <property type="entry name" value="GLUCAN ENDO-1,3-BETA-GLUCOSIDASE BG1-RELATED-RELATED"/>
    <property type="match status" value="1"/>
</dbReference>
<dbReference type="HOGENOM" id="CLU_024953_0_0_1"/>
<feature type="chain" id="PRO_5002364678" description="Beta-1,3-glucanase" evidence="6">
    <location>
        <begin position="26"/>
        <end position="333"/>
    </location>
</feature>
<evidence type="ECO:0000256" key="4">
    <source>
        <dbReference type="RuleBase" id="RU004335"/>
    </source>
</evidence>
<sequence length="333" mass="35176">MATQGFAAVLSVALLLAAFPAAVQSIGVCYGVIGNNLPAASDVVKLYKSKGIDSMRIYFPRSDILQALTGSNIALTMDVANENLAAFASDATAAAAWVKQNVQAYPGVSFRYIAVGNEVTGDDDTDNILPAMKNLNAALAAAGLGGVKVSTSVSQGVITDSYPPSNGVFKDDYMFDIVQYLASTGAPLLVNVYPYFAYVDDPKDISLNYATFQPGTTVTDDGSGLTYTSLFDAMVDSIYAALEDAGTPDVGVVVSETGWPSAGGFGASVSNAQTYNQKLINHVQGGTPKRPGVALETYVFAMFNENQKTGAETERHFGLFNPNKSPSYKIRFH</sequence>
<keyword evidence="2 5" id="KW-0378">Hydrolase</keyword>
<dbReference type="FunFam" id="3.20.20.80:FF:000010">
    <property type="entry name" value="glucan endo-1,3-beta-glucosidase, basic"/>
    <property type="match status" value="1"/>
</dbReference>
<dbReference type="EnsemblPlants" id="OPUNC01G42510.2">
    <property type="protein sequence ID" value="OPUNC01G42510.2"/>
    <property type="gene ID" value="OPUNC01G42510"/>
</dbReference>
<evidence type="ECO:0000256" key="6">
    <source>
        <dbReference type="SAM" id="SignalP"/>
    </source>
</evidence>
<protein>
    <recommendedName>
        <fullName evidence="9">Beta-1,3-glucanase</fullName>
    </recommendedName>
</protein>
<dbReference type="GO" id="GO:0042973">
    <property type="term" value="F:glucan endo-1,3-beta-D-glucosidase activity"/>
    <property type="evidence" value="ECO:0007669"/>
    <property type="project" value="UniProtKB-ARBA"/>
</dbReference>
<dbReference type="GO" id="GO:0005975">
    <property type="term" value="P:carbohydrate metabolic process"/>
    <property type="evidence" value="ECO:0007669"/>
    <property type="project" value="InterPro"/>
</dbReference>
<dbReference type="OMA" id="MPYKVES"/>
<name>A0A0E0JTH1_ORYPU</name>
<dbReference type="Pfam" id="PF00332">
    <property type="entry name" value="Glyco_hydro_17"/>
    <property type="match status" value="1"/>
</dbReference>
<dbReference type="Proteomes" id="UP000026962">
    <property type="component" value="Chromosome 1"/>
</dbReference>
<evidence type="ECO:0008006" key="9">
    <source>
        <dbReference type="Google" id="ProtNLM"/>
    </source>
</evidence>
<dbReference type="Gramene" id="OPUNC01G42510.2">
    <property type="protein sequence ID" value="OPUNC01G42510.2"/>
    <property type="gene ID" value="OPUNC01G42510"/>
</dbReference>
<evidence type="ECO:0000313" key="8">
    <source>
        <dbReference type="Proteomes" id="UP000026962"/>
    </source>
</evidence>
<dbReference type="InterPro" id="IPR000490">
    <property type="entry name" value="Glyco_hydro_17"/>
</dbReference>
<dbReference type="SUPFAM" id="SSF51445">
    <property type="entry name" value="(Trans)glycosidases"/>
    <property type="match status" value="1"/>
</dbReference>
<dbReference type="AlphaFoldDB" id="A0A0E0JTH1"/>
<organism evidence="7">
    <name type="scientific">Oryza punctata</name>
    <name type="common">Red rice</name>
    <dbReference type="NCBI Taxonomy" id="4537"/>
    <lineage>
        <taxon>Eukaryota</taxon>
        <taxon>Viridiplantae</taxon>
        <taxon>Streptophyta</taxon>
        <taxon>Embryophyta</taxon>
        <taxon>Tracheophyta</taxon>
        <taxon>Spermatophyta</taxon>
        <taxon>Magnoliopsida</taxon>
        <taxon>Liliopsida</taxon>
        <taxon>Poales</taxon>
        <taxon>Poaceae</taxon>
        <taxon>BOP clade</taxon>
        <taxon>Oryzoideae</taxon>
        <taxon>Oryzeae</taxon>
        <taxon>Oryzinae</taxon>
        <taxon>Oryza</taxon>
    </lineage>
</organism>